<evidence type="ECO:0000256" key="9">
    <source>
        <dbReference type="SAM" id="MobiDB-lite"/>
    </source>
</evidence>
<dbReference type="Pfam" id="PF00912">
    <property type="entry name" value="Transgly"/>
    <property type="match status" value="1"/>
</dbReference>
<dbReference type="GO" id="GO:0016757">
    <property type="term" value="F:glycosyltransferase activity"/>
    <property type="evidence" value="ECO:0007669"/>
    <property type="project" value="UniProtKB-KW"/>
</dbReference>
<evidence type="ECO:0000256" key="4">
    <source>
        <dbReference type="ARBA" id="ARBA00022679"/>
    </source>
</evidence>
<evidence type="ECO:0000259" key="11">
    <source>
        <dbReference type="Pfam" id="PF00912"/>
    </source>
</evidence>
<evidence type="ECO:0000256" key="1">
    <source>
        <dbReference type="ARBA" id="ARBA00022645"/>
    </source>
</evidence>
<dbReference type="EC" id="2.4.-.-" evidence="12"/>
<evidence type="ECO:0000313" key="13">
    <source>
        <dbReference type="Proteomes" id="UP001596137"/>
    </source>
</evidence>
<gene>
    <name evidence="12" type="ORF">ACFP1K_12080</name>
</gene>
<evidence type="ECO:0000256" key="5">
    <source>
        <dbReference type="ARBA" id="ARBA00022801"/>
    </source>
</evidence>
<keyword evidence="2" id="KW-0645">Protease</keyword>
<dbReference type="Gene3D" id="3.40.710.10">
    <property type="entry name" value="DD-peptidase/beta-lactamase superfamily"/>
    <property type="match status" value="1"/>
</dbReference>
<evidence type="ECO:0000259" key="10">
    <source>
        <dbReference type="Pfam" id="PF00905"/>
    </source>
</evidence>
<feature type="compositionally biased region" description="Basic and acidic residues" evidence="9">
    <location>
        <begin position="716"/>
        <end position="737"/>
    </location>
</feature>
<dbReference type="InterPro" id="IPR050396">
    <property type="entry name" value="Glycosyltr_51/Transpeptidase"/>
</dbReference>
<evidence type="ECO:0000313" key="12">
    <source>
        <dbReference type="EMBL" id="MFC6081897.1"/>
    </source>
</evidence>
<evidence type="ECO:0000256" key="2">
    <source>
        <dbReference type="ARBA" id="ARBA00022670"/>
    </source>
</evidence>
<dbReference type="RefSeq" id="WP_380750778.1">
    <property type="nucleotide sequence ID" value="NZ_JBHSRF010000012.1"/>
</dbReference>
<proteinExistence type="predicted"/>
<feature type="domain" description="Glycosyl transferase family 51" evidence="11">
    <location>
        <begin position="67"/>
        <end position="255"/>
    </location>
</feature>
<keyword evidence="5" id="KW-0378">Hydrolase</keyword>
<keyword evidence="6" id="KW-0511">Multifunctional enzyme</keyword>
<protein>
    <submittedName>
        <fullName evidence="12">Transglycosylase domain-containing protein</fullName>
        <ecNumber evidence="12">2.4.-.-</ecNumber>
    </submittedName>
</protein>
<dbReference type="Gene3D" id="1.10.3810.10">
    <property type="entry name" value="Biosynthetic peptidoglycan transglycosylase-like"/>
    <property type="match status" value="1"/>
</dbReference>
<dbReference type="SUPFAM" id="SSF56601">
    <property type="entry name" value="beta-lactamase/transpeptidase-like"/>
    <property type="match status" value="1"/>
</dbReference>
<sequence>MRRRDIGTKVVRLVVAGAAAGLLAAALALPAVGGAGAVIVGAAGDLTPVELPEPPLAEKTTVLDTRGRPIAQFWDTYREVVPLSQVSGAMKTAIISIEDYRFYEHGAIDLEGTVRAMARNLQSGGVSQGGSGITQQYVKQVLLNAAVTDEQKRKALESSYARKLSELRYAMGVEQKYTKDQILEKYLNIAYFGAGANGIEAAAKRFFGVHASRLTLGQAATLAGAVQLPTATDPEGGARNRRRLLARRDVVLDRMVQLGKITPAQAAEAKSKKLGYKGTPLPGGCADSPYPYFCVYVRAEFLRDRAFGATEQENARLLDRGGLTIRTTLDPGMQAAAEKALRAHVHASDDPVASEALVQPGTGMIKAMAASRAYGTSARRHQVSYNIVADNEHGGIGGFQAGSTFKTFTLITALKQGMKVGDGFAVGNGYRASGYPDFKNCAGGNVGDPTHTVTNDEGSPGFKSLETGTWQSVNTFFMELEHRVGLCDTVQTARSLGIKRADGNPLRQYETFTLGINEMDPVTVANAYAAIGARGKYCTPMAITQVVDRNGEATDLSPKCRQALDPEVADATAQILSGVFTKGTMRAVGGISRDAAGKTGTNDDQSSAWFAGFTPDLAGAVSIGDPRGAIAHKLNNVTIGGRYYPAVYGATLPGPIWRDTMLTALKNVPPTQFTPLNTNRFGGCAEHCQPKPPAPDDDATPDDTGEGTPGRTADGTGDRPGEGTGERAGEGTGERAGEGPVNR</sequence>
<accession>A0ABW1NIL3</accession>
<evidence type="ECO:0000256" key="7">
    <source>
        <dbReference type="ARBA" id="ARBA00034000"/>
    </source>
</evidence>
<dbReference type="InterPro" id="IPR001264">
    <property type="entry name" value="Glyco_trans_51"/>
</dbReference>
<comment type="caution">
    <text evidence="12">The sequence shown here is derived from an EMBL/GenBank/DDBJ whole genome shotgun (WGS) entry which is preliminary data.</text>
</comment>
<feature type="domain" description="Penicillin-binding protein transpeptidase" evidence="10">
    <location>
        <begin position="357"/>
        <end position="623"/>
    </location>
</feature>
<dbReference type="EMBL" id="JBHSRF010000012">
    <property type="protein sequence ID" value="MFC6081897.1"/>
    <property type="molecule type" value="Genomic_DNA"/>
</dbReference>
<dbReference type="InterPro" id="IPR036950">
    <property type="entry name" value="PBP_transglycosylase"/>
</dbReference>
<keyword evidence="13" id="KW-1185">Reference proteome</keyword>
<dbReference type="PANTHER" id="PTHR32282">
    <property type="entry name" value="BINDING PROTEIN TRANSPEPTIDASE, PUTATIVE-RELATED"/>
    <property type="match status" value="1"/>
</dbReference>
<keyword evidence="3 12" id="KW-0328">Glycosyltransferase</keyword>
<comment type="catalytic activity">
    <reaction evidence="8">
        <text>[GlcNAc-(1-&gt;4)-Mur2Ac(oyl-L-Ala-gamma-D-Glu-L-Lys-D-Ala-D-Ala)](n)-di-trans,octa-cis-undecaprenyl diphosphate + beta-D-GlcNAc-(1-&gt;4)-Mur2Ac(oyl-L-Ala-gamma-D-Glu-L-Lys-D-Ala-D-Ala)-di-trans,octa-cis-undecaprenyl diphosphate = [GlcNAc-(1-&gt;4)-Mur2Ac(oyl-L-Ala-gamma-D-Glu-L-Lys-D-Ala-D-Ala)](n+1)-di-trans,octa-cis-undecaprenyl diphosphate + di-trans,octa-cis-undecaprenyl diphosphate + H(+)</text>
        <dbReference type="Rhea" id="RHEA:23708"/>
        <dbReference type="Rhea" id="RHEA-COMP:9602"/>
        <dbReference type="Rhea" id="RHEA-COMP:9603"/>
        <dbReference type="ChEBI" id="CHEBI:15378"/>
        <dbReference type="ChEBI" id="CHEBI:58405"/>
        <dbReference type="ChEBI" id="CHEBI:60033"/>
        <dbReference type="ChEBI" id="CHEBI:78435"/>
        <dbReference type="EC" id="2.4.99.28"/>
    </reaction>
</comment>
<dbReference type="InterPro" id="IPR001460">
    <property type="entry name" value="PCN-bd_Tpept"/>
</dbReference>
<keyword evidence="4 12" id="KW-0808">Transferase</keyword>
<dbReference type="InterPro" id="IPR012338">
    <property type="entry name" value="Beta-lactam/transpept-like"/>
</dbReference>
<keyword evidence="1" id="KW-0121">Carboxypeptidase</keyword>
<name>A0ABW1NIL3_9ACTN</name>
<dbReference type="InterPro" id="IPR023346">
    <property type="entry name" value="Lysozyme-like_dom_sf"/>
</dbReference>
<dbReference type="SUPFAM" id="SSF53955">
    <property type="entry name" value="Lysozyme-like"/>
    <property type="match status" value="1"/>
</dbReference>
<reference evidence="13" key="1">
    <citation type="journal article" date="2019" name="Int. J. Syst. Evol. Microbiol.">
        <title>The Global Catalogue of Microorganisms (GCM) 10K type strain sequencing project: providing services to taxonomists for standard genome sequencing and annotation.</title>
        <authorList>
            <consortium name="The Broad Institute Genomics Platform"/>
            <consortium name="The Broad Institute Genome Sequencing Center for Infectious Disease"/>
            <person name="Wu L."/>
            <person name="Ma J."/>
        </authorList>
    </citation>
    <scope>NUCLEOTIDE SEQUENCE [LARGE SCALE GENOMIC DNA]</scope>
    <source>
        <strain evidence="13">JCM 30346</strain>
    </source>
</reference>
<feature type="compositionally biased region" description="Acidic residues" evidence="9">
    <location>
        <begin position="695"/>
        <end position="705"/>
    </location>
</feature>
<evidence type="ECO:0000256" key="3">
    <source>
        <dbReference type="ARBA" id="ARBA00022676"/>
    </source>
</evidence>
<dbReference type="Proteomes" id="UP001596137">
    <property type="component" value="Unassembled WGS sequence"/>
</dbReference>
<organism evidence="12 13">
    <name type="scientific">Sphaerisporangium aureirubrum</name>
    <dbReference type="NCBI Taxonomy" id="1544736"/>
    <lineage>
        <taxon>Bacteria</taxon>
        <taxon>Bacillati</taxon>
        <taxon>Actinomycetota</taxon>
        <taxon>Actinomycetes</taxon>
        <taxon>Streptosporangiales</taxon>
        <taxon>Streptosporangiaceae</taxon>
        <taxon>Sphaerisporangium</taxon>
    </lineage>
</organism>
<comment type="catalytic activity">
    <reaction evidence="7">
        <text>Preferential cleavage: (Ac)2-L-Lys-D-Ala-|-D-Ala. Also transpeptidation of peptidyl-alanyl moieties that are N-acyl substituents of D-alanine.</text>
        <dbReference type="EC" id="3.4.16.4"/>
    </reaction>
</comment>
<dbReference type="PANTHER" id="PTHR32282:SF33">
    <property type="entry name" value="PEPTIDOGLYCAN GLYCOSYLTRANSFERASE"/>
    <property type="match status" value="1"/>
</dbReference>
<evidence type="ECO:0000256" key="8">
    <source>
        <dbReference type="ARBA" id="ARBA00049902"/>
    </source>
</evidence>
<feature type="region of interest" description="Disordered" evidence="9">
    <location>
        <begin position="684"/>
        <end position="743"/>
    </location>
</feature>
<evidence type="ECO:0000256" key="6">
    <source>
        <dbReference type="ARBA" id="ARBA00023268"/>
    </source>
</evidence>
<dbReference type="Pfam" id="PF00905">
    <property type="entry name" value="Transpeptidase"/>
    <property type="match status" value="1"/>
</dbReference>